<keyword evidence="4" id="KW-1185">Reference proteome</keyword>
<dbReference type="InterPro" id="IPR052350">
    <property type="entry name" value="Metallo-dep_Lactonases"/>
</dbReference>
<dbReference type="AlphaFoldDB" id="A0A2G9C6V9"/>
<organism evidence="3 4">
    <name type="scientific">Roseateles chitinivorans</name>
    <dbReference type="NCBI Taxonomy" id="2917965"/>
    <lineage>
        <taxon>Bacteria</taxon>
        <taxon>Pseudomonadati</taxon>
        <taxon>Pseudomonadota</taxon>
        <taxon>Betaproteobacteria</taxon>
        <taxon>Burkholderiales</taxon>
        <taxon>Sphaerotilaceae</taxon>
        <taxon>Roseateles</taxon>
    </lineage>
</organism>
<dbReference type="RefSeq" id="WP_099862615.1">
    <property type="nucleotide sequence ID" value="NZ_PEOG01000044.1"/>
</dbReference>
<comment type="similarity">
    <text evidence="1">Belongs to the metallo-dependent hydrolases superfamily.</text>
</comment>
<sequence>MRVDAHQHFWRLADRAGQWPPSSLAAIHRDFGPDDLEPHLRACGIDATVLVQSLPSVEDTRWMLGVAARTPWVRGVVGWVDFKAADAAAQIDELARDPALKGLRPMLQDLPQDDWIDDPACAPAAAAMQRHDLVFDALVLPRQLPALCRFARRHPGLRLVVDHAAKPFIARGELEPWRTDLAALAALPQVHCKVSGLLTEAGDRLDDAALRPYVQALWDLFGPRRLLWGSDWPVLRLASDYADWWHQARRLASQLHPAPAPADLDALFGGNAAALYRLPPC</sequence>
<comment type="caution">
    <text evidence="3">The sequence shown here is derived from an EMBL/GenBank/DDBJ whole genome shotgun (WGS) entry which is preliminary data.</text>
</comment>
<dbReference type="OrthoDB" id="9787654at2"/>
<gene>
    <name evidence="3" type="ORF">CS062_16025</name>
</gene>
<dbReference type="InterPro" id="IPR006680">
    <property type="entry name" value="Amidohydro-rel"/>
</dbReference>
<dbReference type="GO" id="GO:0016787">
    <property type="term" value="F:hydrolase activity"/>
    <property type="evidence" value="ECO:0007669"/>
    <property type="project" value="UniProtKB-KW"/>
</dbReference>
<evidence type="ECO:0000259" key="2">
    <source>
        <dbReference type="Pfam" id="PF04909"/>
    </source>
</evidence>
<evidence type="ECO:0000313" key="4">
    <source>
        <dbReference type="Proteomes" id="UP000231501"/>
    </source>
</evidence>
<dbReference type="PANTHER" id="PTHR43569:SF2">
    <property type="entry name" value="AMIDOHYDROLASE-RELATED DOMAIN-CONTAINING PROTEIN"/>
    <property type="match status" value="1"/>
</dbReference>
<keyword evidence="3" id="KW-0378">Hydrolase</keyword>
<accession>A0A2G9C6V9</accession>
<dbReference type="Proteomes" id="UP000231501">
    <property type="component" value="Unassembled WGS sequence"/>
</dbReference>
<dbReference type="SUPFAM" id="SSF51556">
    <property type="entry name" value="Metallo-dependent hydrolases"/>
    <property type="match status" value="1"/>
</dbReference>
<dbReference type="Pfam" id="PF04909">
    <property type="entry name" value="Amidohydro_2"/>
    <property type="match status" value="1"/>
</dbReference>
<protein>
    <submittedName>
        <fullName evidence="3">Amidohydrolase</fullName>
    </submittedName>
</protein>
<evidence type="ECO:0000313" key="3">
    <source>
        <dbReference type="EMBL" id="PIM52148.1"/>
    </source>
</evidence>
<dbReference type="PANTHER" id="PTHR43569">
    <property type="entry name" value="AMIDOHYDROLASE"/>
    <property type="match status" value="1"/>
</dbReference>
<feature type="domain" description="Amidohydrolase-related" evidence="2">
    <location>
        <begin position="3"/>
        <end position="278"/>
    </location>
</feature>
<reference evidence="3 4" key="1">
    <citation type="submission" date="2017-11" db="EMBL/GenBank/DDBJ databases">
        <title>Draft genome sequence of Mitsuaria sp. HWN-4.</title>
        <authorList>
            <person name="Gundlapally S.R."/>
        </authorList>
    </citation>
    <scope>NUCLEOTIDE SEQUENCE [LARGE SCALE GENOMIC DNA]</scope>
    <source>
        <strain evidence="3 4">HWN-4</strain>
    </source>
</reference>
<dbReference type="InterPro" id="IPR032466">
    <property type="entry name" value="Metal_Hydrolase"/>
</dbReference>
<evidence type="ECO:0000256" key="1">
    <source>
        <dbReference type="ARBA" id="ARBA00038310"/>
    </source>
</evidence>
<dbReference type="EMBL" id="PEOG01000044">
    <property type="protein sequence ID" value="PIM52148.1"/>
    <property type="molecule type" value="Genomic_DNA"/>
</dbReference>
<dbReference type="Gene3D" id="3.20.20.140">
    <property type="entry name" value="Metal-dependent hydrolases"/>
    <property type="match status" value="1"/>
</dbReference>
<name>A0A2G9C6V9_9BURK</name>
<proteinExistence type="inferred from homology"/>